<organism evidence="1 2">
    <name type="scientific">Corchorus olitorius</name>
    <dbReference type="NCBI Taxonomy" id="93759"/>
    <lineage>
        <taxon>Eukaryota</taxon>
        <taxon>Viridiplantae</taxon>
        <taxon>Streptophyta</taxon>
        <taxon>Embryophyta</taxon>
        <taxon>Tracheophyta</taxon>
        <taxon>Spermatophyta</taxon>
        <taxon>Magnoliopsida</taxon>
        <taxon>eudicotyledons</taxon>
        <taxon>Gunneridae</taxon>
        <taxon>Pentapetalae</taxon>
        <taxon>rosids</taxon>
        <taxon>malvids</taxon>
        <taxon>Malvales</taxon>
        <taxon>Malvaceae</taxon>
        <taxon>Grewioideae</taxon>
        <taxon>Apeibeae</taxon>
        <taxon>Corchorus</taxon>
    </lineage>
</organism>
<dbReference type="Proteomes" id="UP000187203">
    <property type="component" value="Unassembled WGS sequence"/>
</dbReference>
<evidence type="ECO:0000313" key="2">
    <source>
        <dbReference type="Proteomes" id="UP000187203"/>
    </source>
</evidence>
<evidence type="ECO:0000313" key="1">
    <source>
        <dbReference type="EMBL" id="OMO98688.1"/>
    </source>
</evidence>
<protein>
    <submittedName>
        <fullName evidence="1">Uncharacterized protein</fullName>
    </submittedName>
</protein>
<sequence length="67" mass="7336">MREFGVCENEECAIVQCVYGEVYGAGRVRESAGEKDVCEEEIVAGREGIGGSAIDDKVRELARERIV</sequence>
<keyword evidence="2" id="KW-1185">Reference proteome</keyword>
<comment type="caution">
    <text evidence="1">The sequence shown here is derived from an EMBL/GenBank/DDBJ whole genome shotgun (WGS) entry which is preliminary data.</text>
</comment>
<proteinExistence type="predicted"/>
<name>A0A1R3JV37_9ROSI</name>
<gene>
    <name evidence="1" type="ORF">COLO4_13758</name>
</gene>
<dbReference type="AlphaFoldDB" id="A0A1R3JV37"/>
<reference evidence="2" key="1">
    <citation type="submission" date="2013-09" db="EMBL/GenBank/DDBJ databases">
        <title>Corchorus olitorius genome sequencing.</title>
        <authorList>
            <person name="Alam M."/>
            <person name="Haque M.S."/>
            <person name="Islam M.S."/>
            <person name="Emdad E.M."/>
            <person name="Islam M.M."/>
            <person name="Ahmed B."/>
            <person name="Halim A."/>
            <person name="Hossen Q.M.M."/>
            <person name="Hossain M.Z."/>
            <person name="Ahmed R."/>
            <person name="Khan M.M."/>
            <person name="Islam R."/>
            <person name="Rashid M.M."/>
            <person name="Khan S.A."/>
            <person name="Rahman M.S."/>
            <person name="Alam M."/>
            <person name="Yahiya A.S."/>
            <person name="Khan M.S."/>
            <person name="Azam M.S."/>
            <person name="Haque T."/>
            <person name="Lashkar M.Z.H."/>
            <person name="Akhand A.I."/>
            <person name="Morshed G."/>
            <person name="Roy S."/>
            <person name="Uddin K.S."/>
            <person name="Rabeya T."/>
            <person name="Hossain A.S."/>
            <person name="Chowdhury A."/>
            <person name="Snigdha A.R."/>
            <person name="Mortoza M.S."/>
            <person name="Matin S.A."/>
            <person name="Hoque S.M.E."/>
            <person name="Islam M.K."/>
            <person name="Roy D.K."/>
            <person name="Haider R."/>
            <person name="Moosa M.M."/>
            <person name="Elias S.M."/>
            <person name="Hasan A.M."/>
            <person name="Jahan S."/>
            <person name="Shafiuddin M."/>
            <person name="Mahmood N."/>
            <person name="Shommy N.S."/>
        </authorList>
    </citation>
    <scope>NUCLEOTIDE SEQUENCE [LARGE SCALE GENOMIC DNA]</scope>
    <source>
        <strain evidence="2">cv. O-4</strain>
    </source>
</reference>
<accession>A0A1R3JV37</accession>
<dbReference type="EMBL" id="AWUE01015286">
    <property type="protein sequence ID" value="OMO98688.1"/>
    <property type="molecule type" value="Genomic_DNA"/>
</dbReference>